<dbReference type="HOGENOM" id="CLU_1927949_0_0_1"/>
<feature type="region of interest" description="Disordered" evidence="1">
    <location>
        <begin position="1"/>
        <end position="89"/>
    </location>
</feature>
<gene>
    <name evidence="2" type="ORF">K443DRAFT_10767</name>
</gene>
<name>A0A0C9XJ17_9AGAR</name>
<feature type="compositionally biased region" description="Low complexity" evidence="1">
    <location>
        <begin position="50"/>
        <end position="64"/>
    </location>
</feature>
<dbReference type="EMBL" id="KN838728">
    <property type="protein sequence ID" value="KIJ96232.1"/>
    <property type="molecule type" value="Genomic_DNA"/>
</dbReference>
<keyword evidence="3" id="KW-1185">Reference proteome</keyword>
<evidence type="ECO:0000313" key="3">
    <source>
        <dbReference type="Proteomes" id="UP000054477"/>
    </source>
</evidence>
<evidence type="ECO:0000313" key="2">
    <source>
        <dbReference type="EMBL" id="KIJ96232.1"/>
    </source>
</evidence>
<organism evidence="2 3">
    <name type="scientific">Laccaria amethystina LaAM-08-1</name>
    <dbReference type="NCBI Taxonomy" id="1095629"/>
    <lineage>
        <taxon>Eukaryota</taxon>
        <taxon>Fungi</taxon>
        <taxon>Dikarya</taxon>
        <taxon>Basidiomycota</taxon>
        <taxon>Agaricomycotina</taxon>
        <taxon>Agaricomycetes</taxon>
        <taxon>Agaricomycetidae</taxon>
        <taxon>Agaricales</taxon>
        <taxon>Agaricineae</taxon>
        <taxon>Hydnangiaceae</taxon>
        <taxon>Laccaria</taxon>
    </lineage>
</organism>
<reference evidence="2 3" key="1">
    <citation type="submission" date="2014-04" db="EMBL/GenBank/DDBJ databases">
        <authorList>
            <consortium name="DOE Joint Genome Institute"/>
            <person name="Kuo A."/>
            <person name="Kohler A."/>
            <person name="Nagy L.G."/>
            <person name="Floudas D."/>
            <person name="Copeland A."/>
            <person name="Barry K.W."/>
            <person name="Cichocki N."/>
            <person name="Veneault-Fourrey C."/>
            <person name="LaButti K."/>
            <person name="Lindquist E.A."/>
            <person name="Lipzen A."/>
            <person name="Lundell T."/>
            <person name="Morin E."/>
            <person name="Murat C."/>
            <person name="Sun H."/>
            <person name="Tunlid A."/>
            <person name="Henrissat B."/>
            <person name="Grigoriev I.V."/>
            <person name="Hibbett D.S."/>
            <person name="Martin F."/>
            <person name="Nordberg H.P."/>
            <person name="Cantor M.N."/>
            <person name="Hua S.X."/>
        </authorList>
    </citation>
    <scope>NUCLEOTIDE SEQUENCE [LARGE SCALE GENOMIC DNA]</scope>
    <source>
        <strain evidence="2 3">LaAM-08-1</strain>
    </source>
</reference>
<protein>
    <submittedName>
        <fullName evidence="2">Unplaced genomic scaffold K443scaffold_193, whole genome shotgun sequence</fullName>
    </submittedName>
</protein>
<reference evidence="3" key="2">
    <citation type="submission" date="2015-01" db="EMBL/GenBank/DDBJ databases">
        <title>Evolutionary Origins and Diversification of the Mycorrhizal Mutualists.</title>
        <authorList>
            <consortium name="DOE Joint Genome Institute"/>
            <consortium name="Mycorrhizal Genomics Consortium"/>
            <person name="Kohler A."/>
            <person name="Kuo A."/>
            <person name="Nagy L.G."/>
            <person name="Floudas D."/>
            <person name="Copeland A."/>
            <person name="Barry K.W."/>
            <person name="Cichocki N."/>
            <person name="Veneault-Fourrey C."/>
            <person name="LaButti K."/>
            <person name="Lindquist E.A."/>
            <person name="Lipzen A."/>
            <person name="Lundell T."/>
            <person name="Morin E."/>
            <person name="Murat C."/>
            <person name="Riley R."/>
            <person name="Ohm R."/>
            <person name="Sun H."/>
            <person name="Tunlid A."/>
            <person name="Henrissat B."/>
            <person name="Grigoriev I.V."/>
            <person name="Hibbett D.S."/>
            <person name="Martin F."/>
        </authorList>
    </citation>
    <scope>NUCLEOTIDE SEQUENCE [LARGE SCALE GENOMIC DNA]</scope>
    <source>
        <strain evidence="3">LaAM-08-1</strain>
    </source>
</reference>
<dbReference type="AlphaFoldDB" id="A0A0C9XJ17"/>
<accession>A0A0C9XJ17</accession>
<feature type="compositionally biased region" description="Polar residues" evidence="1">
    <location>
        <begin position="1"/>
        <end position="15"/>
    </location>
</feature>
<dbReference type="Proteomes" id="UP000054477">
    <property type="component" value="Unassembled WGS sequence"/>
</dbReference>
<proteinExistence type="predicted"/>
<evidence type="ECO:0000256" key="1">
    <source>
        <dbReference type="SAM" id="MobiDB-lite"/>
    </source>
</evidence>
<sequence>MAFTVNESTSQTPSFVPSRDHTPTPNLLPLTSVLWAMDESPPSTPPPEGPSSESPVFIPSSPLPSDHRSPPPSPTPAPGSALHATSPPPPVVSELVVVVEDNNIAEKMLSPPSMLLLSPAGLYYDFADFEF</sequence>